<organism evidence="6 7">
    <name type="scientific">Arenimonas maotaiensis</name>
    <dbReference type="NCBI Taxonomy" id="1446479"/>
    <lineage>
        <taxon>Bacteria</taxon>
        <taxon>Pseudomonadati</taxon>
        <taxon>Pseudomonadota</taxon>
        <taxon>Gammaproteobacteria</taxon>
        <taxon>Lysobacterales</taxon>
        <taxon>Lysobacteraceae</taxon>
        <taxon>Arenimonas</taxon>
    </lineage>
</organism>
<reference evidence="6" key="1">
    <citation type="journal article" date="2014" name="Int. J. Syst. Evol. Microbiol.">
        <title>Complete genome sequence of Corynebacterium casei LMG S-19264T (=DSM 44701T), isolated from a smear-ripened cheese.</title>
        <authorList>
            <consortium name="US DOE Joint Genome Institute (JGI-PGF)"/>
            <person name="Walter F."/>
            <person name="Albersmeier A."/>
            <person name="Kalinowski J."/>
            <person name="Ruckert C."/>
        </authorList>
    </citation>
    <scope>NUCLEOTIDE SEQUENCE</scope>
    <source>
        <strain evidence="6">CGMCC 1.12726</strain>
    </source>
</reference>
<reference evidence="6" key="2">
    <citation type="submission" date="2020-09" db="EMBL/GenBank/DDBJ databases">
        <authorList>
            <person name="Sun Q."/>
            <person name="Zhou Y."/>
        </authorList>
    </citation>
    <scope>NUCLEOTIDE SEQUENCE</scope>
    <source>
        <strain evidence="6">CGMCC 1.12726</strain>
    </source>
</reference>
<dbReference type="GO" id="GO:0005615">
    <property type="term" value="C:extracellular space"/>
    <property type="evidence" value="ECO:0007669"/>
    <property type="project" value="TreeGrafter"/>
</dbReference>
<dbReference type="InterPro" id="IPR000834">
    <property type="entry name" value="Peptidase_M14"/>
</dbReference>
<dbReference type="Pfam" id="PF00246">
    <property type="entry name" value="Peptidase_M14"/>
    <property type="match status" value="1"/>
</dbReference>
<dbReference type="SMART" id="SM00631">
    <property type="entry name" value="Zn_pept"/>
    <property type="match status" value="1"/>
</dbReference>
<accession>A0A917FR01</accession>
<evidence type="ECO:0000256" key="1">
    <source>
        <dbReference type="ARBA" id="ARBA00001947"/>
    </source>
</evidence>
<dbReference type="GO" id="GO:0004181">
    <property type="term" value="F:metallocarboxypeptidase activity"/>
    <property type="evidence" value="ECO:0007669"/>
    <property type="project" value="InterPro"/>
</dbReference>
<feature type="chain" id="PRO_5037869653" description="Peptidase M14 domain-containing protein" evidence="4">
    <location>
        <begin position="23"/>
        <end position="590"/>
    </location>
</feature>
<sequence length="590" mass="65356">MRPLNALPLLATALCLSGPIMAATPDLSTHAERSGYAETGRYAEVETLCRDFQAAYPAQVRCFDFGRTPEGRPMWALAANADGALTSGQARAKRLPVSLFQGGIHAGEIDGKDAGFRVLRELLEQPGKHDPLRRQVMLFVPVFNVDGHERFAAWNRPNQRGPKEMGWRVTAHNHNLNRDYAKAESPEMQAMLGLVNDWDPLFYVDLHVTDGAQFRHDISVQVEPKFAGDPALRAIGRRFQDAVLAELRRGGSLPLPYYPSFRENDNPASGFADGVSPPRFSTGYFQLRNRFGVLVETHSWRTYPERVDATARAVRAMLAQVARHGTDWRAAAQQADRDGMRLAGTAVALDYAAGPTARTIDFLGYAYTRTPSEVSGALMTRYDERTPAVWKLPLYDDVQPSLAVTAPAGGYVVPAAYAALLAGKFDTHGIAYTVLATPQRAPVEQYRAESAEFGAASVEGRQRLSVRGQWQPAGAEIGAGSLFVPIAQAKARLVMALLEPQAPDSYLAWGLFNNHFERKEYMEDYVAEAVAREMLRDPALKAEFDAKLAADQSFADSPGKRLEFFARRHPSWDDRYRLYPVLRSARVLSR</sequence>
<evidence type="ECO:0000313" key="7">
    <source>
        <dbReference type="Proteomes" id="UP000632858"/>
    </source>
</evidence>
<proteinExistence type="inferred from homology"/>
<keyword evidence="4" id="KW-0732">Signal</keyword>
<dbReference type="RefSeq" id="WP_425488574.1">
    <property type="nucleotide sequence ID" value="NZ_BMFO01000004.1"/>
</dbReference>
<dbReference type="PANTHER" id="PTHR11705">
    <property type="entry name" value="PROTEASE FAMILY M14 CARBOXYPEPTIDASE A,B"/>
    <property type="match status" value="1"/>
</dbReference>
<comment type="cofactor">
    <cofactor evidence="1">
        <name>Zn(2+)</name>
        <dbReference type="ChEBI" id="CHEBI:29105"/>
    </cofactor>
</comment>
<dbReference type="AlphaFoldDB" id="A0A917FR01"/>
<evidence type="ECO:0000256" key="2">
    <source>
        <dbReference type="ARBA" id="ARBA00005988"/>
    </source>
</evidence>
<dbReference type="PANTHER" id="PTHR11705:SF145">
    <property type="entry name" value="PEPTIDASE M14 CARBOXYPEPTIDASE A DOMAIN-CONTAINING PROTEIN"/>
    <property type="match status" value="1"/>
</dbReference>
<dbReference type="CDD" id="cd06241">
    <property type="entry name" value="M14-like"/>
    <property type="match status" value="1"/>
</dbReference>
<name>A0A917FR01_9GAMM</name>
<evidence type="ECO:0000313" key="6">
    <source>
        <dbReference type="EMBL" id="GGF96868.1"/>
    </source>
</evidence>
<evidence type="ECO:0000256" key="3">
    <source>
        <dbReference type="PROSITE-ProRule" id="PRU01379"/>
    </source>
</evidence>
<comment type="caution">
    <text evidence="6">The sequence shown here is derived from an EMBL/GenBank/DDBJ whole genome shotgun (WGS) entry which is preliminary data.</text>
</comment>
<dbReference type="PROSITE" id="PS52035">
    <property type="entry name" value="PEPTIDASE_M14"/>
    <property type="match status" value="1"/>
</dbReference>
<gene>
    <name evidence="6" type="ORF">GCM10010960_18160</name>
</gene>
<evidence type="ECO:0000259" key="5">
    <source>
        <dbReference type="PROSITE" id="PS52035"/>
    </source>
</evidence>
<feature type="domain" description="Peptidase M14" evidence="5">
    <location>
        <begin position="38"/>
        <end position="325"/>
    </location>
</feature>
<protein>
    <recommendedName>
        <fullName evidence="5">Peptidase M14 domain-containing protein</fullName>
    </recommendedName>
</protein>
<dbReference type="Proteomes" id="UP000632858">
    <property type="component" value="Unassembled WGS sequence"/>
</dbReference>
<dbReference type="SUPFAM" id="SSF53187">
    <property type="entry name" value="Zn-dependent exopeptidases"/>
    <property type="match status" value="1"/>
</dbReference>
<dbReference type="EMBL" id="BMFO01000004">
    <property type="protein sequence ID" value="GGF96868.1"/>
    <property type="molecule type" value="Genomic_DNA"/>
</dbReference>
<feature type="signal peptide" evidence="4">
    <location>
        <begin position="1"/>
        <end position="22"/>
    </location>
</feature>
<dbReference type="GO" id="GO:0006508">
    <property type="term" value="P:proteolysis"/>
    <property type="evidence" value="ECO:0007669"/>
    <property type="project" value="InterPro"/>
</dbReference>
<comment type="similarity">
    <text evidence="2 3">Belongs to the peptidase M14 family.</text>
</comment>
<feature type="active site" description="Proton donor/acceptor" evidence="3">
    <location>
        <position position="296"/>
    </location>
</feature>
<keyword evidence="7" id="KW-1185">Reference proteome</keyword>
<dbReference type="Gene3D" id="3.40.630.10">
    <property type="entry name" value="Zn peptidases"/>
    <property type="match status" value="1"/>
</dbReference>
<dbReference type="GO" id="GO:0008270">
    <property type="term" value="F:zinc ion binding"/>
    <property type="evidence" value="ECO:0007669"/>
    <property type="project" value="InterPro"/>
</dbReference>
<evidence type="ECO:0000256" key="4">
    <source>
        <dbReference type="SAM" id="SignalP"/>
    </source>
</evidence>